<evidence type="ECO:0000256" key="1">
    <source>
        <dbReference type="SAM" id="MobiDB-lite"/>
    </source>
</evidence>
<feature type="region of interest" description="Disordered" evidence="1">
    <location>
        <begin position="234"/>
        <end position="268"/>
    </location>
</feature>
<feature type="domain" description="PEHE" evidence="2">
    <location>
        <begin position="144"/>
        <end position="287"/>
    </location>
</feature>
<dbReference type="GO" id="GO:0000123">
    <property type="term" value="C:histone acetyltransferase complex"/>
    <property type="evidence" value="ECO:0007669"/>
    <property type="project" value="UniProtKB-ARBA"/>
</dbReference>
<accession>A0A1Y2IKR8</accession>
<feature type="region of interest" description="Disordered" evidence="1">
    <location>
        <begin position="154"/>
        <end position="176"/>
    </location>
</feature>
<evidence type="ECO:0000313" key="3">
    <source>
        <dbReference type="EMBL" id="OSD00801.1"/>
    </source>
</evidence>
<dbReference type="AlphaFoldDB" id="A0A1Y2IKR8"/>
<feature type="compositionally biased region" description="Polar residues" evidence="1">
    <location>
        <begin position="38"/>
        <end position="49"/>
    </location>
</feature>
<name>A0A1Y2IKR8_TRAC3</name>
<evidence type="ECO:0000259" key="2">
    <source>
        <dbReference type="SMART" id="SM01300"/>
    </source>
</evidence>
<feature type="compositionally biased region" description="Polar residues" evidence="1">
    <location>
        <begin position="414"/>
        <end position="425"/>
    </location>
</feature>
<dbReference type="InterPro" id="IPR029332">
    <property type="entry name" value="PEHE_dom"/>
</dbReference>
<evidence type="ECO:0000313" key="4">
    <source>
        <dbReference type="Proteomes" id="UP000193067"/>
    </source>
</evidence>
<feature type="compositionally biased region" description="Acidic residues" evidence="1">
    <location>
        <begin position="313"/>
        <end position="353"/>
    </location>
</feature>
<keyword evidence="4" id="KW-1185">Reference proteome</keyword>
<feature type="region of interest" description="Disordered" evidence="1">
    <location>
        <begin position="1"/>
        <end position="75"/>
    </location>
</feature>
<feature type="compositionally biased region" description="Basic residues" evidence="1">
    <location>
        <begin position="54"/>
        <end position="66"/>
    </location>
</feature>
<organism evidence="3 4">
    <name type="scientific">Trametes coccinea (strain BRFM310)</name>
    <name type="common">Pycnoporus coccineus</name>
    <dbReference type="NCBI Taxonomy" id="1353009"/>
    <lineage>
        <taxon>Eukaryota</taxon>
        <taxon>Fungi</taxon>
        <taxon>Dikarya</taxon>
        <taxon>Basidiomycota</taxon>
        <taxon>Agaricomycotina</taxon>
        <taxon>Agaricomycetes</taxon>
        <taxon>Polyporales</taxon>
        <taxon>Polyporaceae</taxon>
        <taxon>Trametes</taxon>
    </lineage>
</organism>
<dbReference type="SMART" id="SM01300">
    <property type="entry name" value="PEHE"/>
    <property type="match status" value="1"/>
</dbReference>
<reference evidence="3 4" key="1">
    <citation type="journal article" date="2015" name="Biotechnol. Biofuels">
        <title>Enhanced degradation of softwood versus hardwood by the white-rot fungus Pycnoporus coccineus.</title>
        <authorList>
            <person name="Couturier M."/>
            <person name="Navarro D."/>
            <person name="Chevret D."/>
            <person name="Henrissat B."/>
            <person name="Piumi F."/>
            <person name="Ruiz-Duenas F.J."/>
            <person name="Martinez A.T."/>
            <person name="Grigoriev I.V."/>
            <person name="Riley R."/>
            <person name="Lipzen A."/>
            <person name="Berrin J.G."/>
            <person name="Master E.R."/>
            <person name="Rosso M.N."/>
        </authorList>
    </citation>
    <scope>NUCLEOTIDE SEQUENCE [LARGE SCALE GENOMIC DNA]</scope>
    <source>
        <strain evidence="3 4">BRFM310</strain>
    </source>
</reference>
<gene>
    <name evidence="3" type="ORF">PYCCODRAFT_633615</name>
</gene>
<dbReference type="OrthoDB" id="2555515at2759"/>
<feature type="compositionally biased region" description="Low complexity" evidence="1">
    <location>
        <begin position="452"/>
        <end position="465"/>
    </location>
</feature>
<feature type="region of interest" description="Disordered" evidence="1">
    <location>
        <begin position="535"/>
        <end position="574"/>
    </location>
</feature>
<feature type="compositionally biased region" description="Basic residues" evidence="1">
    <location>
        <begin position="358"/>
        <end position="367"/>
    </location>
</feature>
<dbReference type="STRING" id="1353009.A0A1Y2IKR8"/>
<dbReference type="Proteomes" id="UP000193067">
    <property type="component" value="Unassembled WGS sequence"/>
</dbReference>
<proteinExistence type="predicted"/>
<protein>
    <recommendedName>
        <fullName evidence="2">PEHE domain-containing protein</fullName>
    </recommendedName>
</protein>
<feature type="region of interest" description="Disordered" evidence="1">
    <location>
        <begin position="295"/>
        <end position="485"/>
    </location>
</feature>
<dbReference type="EMBL" id="KZ084115">
    <property type="protein sequence ID" value="OSD00801.1"/>
    <property type="molecule type" value="Genomic_DNA"/>
</dbReference>
<feature type="compositionally biased region" description="Low complexity" evidence="1">
    <location>
        <begin position="8"/>
        <end position="32"/>
    </location>
</feature>
<sequence>MVGARKGSAAAPASRAATSQQQPTASASSPAPHFKSQPPLSTAQTSSSKEGVKTRQKRVLPTRSRRGGPGVGGCETDVMILETMKRKAESEPLIPATTKFLLTTNGALLPPASESFEAQLNTHAYSRYFDRPEVQLAYKAQQLIQTPEFTELPQDANVGGRFRPRGSEDETIDTSDAAYEKRHRKYETFEKRQRLREKEKLKHEHYKLKERIDQLRAMDSSAFLSLPASDFTPLHDQSAGAGPSGQNDAGEHVDSSNLHGAAAYHEGERRRKLMLETALQLEQRYRTLLPPDRRWMEKKLSGKPNSKAASVDITEEDMVEDELEAEEEEEEGEEEVDELAEDDGESEVDPEELERERSKKLKLRIKFPPRMLSSQQPAVQEKKPPPSRGGGKQITLSPFFKPHISGGKGKANSPLRSASYTASETTSKRGRYSVDTADTLHQAPPAKKPRVSVSASAKLKAAKPSNGGYKAESVSSAGAGAKKEQPPCVLVTAAIRQSSAPTARKTQRHVTAFGARVPPEIEEVRDFEIPEWVLARPSASDDGDRQGSYDHSYSYTYEGRSDRGYSASVAGTAD</sequence>